<feature type="signal peptide" evidence="1">
    <location>
        <begin position="1"/>
        <end position="22"/>
    </location>
</feature>
<sequence length="187" mass="19805">MRVRLHSIALGVLATVMAFAGAAPGHADPGAAEAAPDPFPDIRYYEQADAGSFVEPGGVWFIAPTGQNCGIWGLGSFGCAGTIPGAPAGTSHIGWVDGDRAVHYDWSMAVRFPPARAQRVLEPRTKVTHEGTTCAATPDGRIYCERGPLRFLIEPTRTWLSPPWMDLSWIELGPASCSPPGGGPCYS</sequence>
<dbReference type="AlphaFoldDB" id="A0A3S4RIL5"/>
<dbReference type="EMBL" id="LR134355">
    <property type="protein sequence ID" value="VEG49071.1"/>
    <property type="molecule type" value="Genomic_DNA"/>
</dbReference>
<feature type="chain" id="PRO_5018641106" description="Secreted protein" evidence="1">
    <location>
        <begin position="23"/>
        <end position="187"/>
    </location>
</feature>
<evidence type="ECO:0008006" key="4">
    <source>
        <dbReference type="Google" id="ProtNLM"/>
    </source>
</evidence>
<evidence type="ECO:0000313" key="3">
    <source>
        <dbReference type="Proteomes" id="UP000282551"/>
    </source>
</evidence>
<protein>
    <recommendedName>
        <fullName evidence="4">Secreted protein</fullName>
    </recommendedName>
</protein>
<accession>A0A3S4RIL5</accession>
<evidence type="ECO:0000313" key="2">
    <source>
        <dbReference type="EMBL" id="VEG49071.1"/>
    </source>
</evidence>
<evidence type="ECO:0000256" key="1">
    <source>
        <dbReference type="SAM" id="SignalP"/>
    </source>
</evidence>
<keyword evidence="3" id="KW-1185">Reference proteome</keyword>
<dbReference type="Proteomes" id="UP000282551">
    <property type="component" value="Chromosome"/>
</dbReference>
<gene>
    <name evidence="2" type="ORF">NCTC10485_03376</name>
</gene>
<name>A0A3S4RIL5_MYCCI</name>
<proteinExistence type="predicted"/>
<keyword evidence="1" id="KW-0732">Signal</keyword>
<organism evidence="2 3">
    <name type="scientific">Mycolicibacterium chitae</name>
    <name type="common">Mycobacterium chitae</name>
    <dbReference type="NCBI Taxonomy" id="1792"/>
    <lineage>
        <taxon>Bacteria</taxon>
        <taxon>Bacillati</taxon>
        <taxon>Actinomycetota</taxon>
        <taxon>Actinomycetes</taxon>
        <taxon>Mycobacteriales</taxon>
        <taxon>Mycobacteriaceae</taxon>
        <taxon>Mycolicibacterium</taxon>
    </lineage>
</organism>
<reference evidence="2 3" key="1">
    <citation type="submission" date="2018-12" db="EMBL/GenBank/DDBJ databases">
        <authorList>
            <consortium name="Pathogen Informatics"/>
        </authorList>
    </citation>
    <scope>NUCLEOTIDE SEQUENCE [LARGE SCALE GENOMIC DNA]</scope>
    <source>
        <strain evidence="2 3">NCTC10485</strain>
    </source>
</reference>